<feature type="transmembrane region" description="Helical" evidence="2">
    <location>
        <begin position="216"/>
        <end position="233"/>
    </location>
</feature>
<feature type="transmembrane region" description="Helical" evidence="2">
    <location>
        <begin position="162"/>
        <end position="177"/>
    </location>
</feature>
<keyword evidence="2" id="KW-0812">Transmembrane</keyword>
<dbReference type="GO" id="GO:0009103">
    <property type="term" value="P:lipopolysaccharide biosynthetic process"/>
    <property type="evidence" value="ECO:0007669"/>
    <property type="project" value="TreeGrafter"/>
</dbReference>
<dbReference type="PANTHER" id="PTHR23028:SF53">
    <property type="entry name" value="ACYL_TRANSF_3 DOMAIN-CONTAINING PROTEIN"/>
    <property type="match status" value="1"/>
</dbReference>
<keyword evidence="2" id="KW-0472">Membrane</keyword>
<feature type="transmembrane region" description="Helical" evidence="2">
    <location>
        <begin position="12"/>
        <end position="32"/>
    </location>
</feature>
<feature type="transmembrane region" description="Helical" evidence="2">
    <location>
        <begin position="303"/>
        <end position="321"/>
    </location>
</feature>
<accession>A0A4R2ILY4</accession>
<dbReference type="InterPro" id="IPR002656">
    <property type="entry name" value="Acyl_transf_3_dom"/>
</dbReference>
<reference evidence="4 5" key="1">
    <citation type="journal article" date="2015" name="Stand. Genomic Sci.">
        <title>Genomic Encyclopedia of Bacterial and Archaeal Type Strains, Phase III: the genomes of soil and plant-associated and newly described type strains.</title>
        <authorList>
            <person name="Whitman W.B."/>
            <person name="Woyke T."/>
            <person name="Klenk H.P."/>
            <person name="Zhou Y."/>
            <person name="Lilburn T.G."/>
            <person name="Beck B.J."/>
            <person name="De Vos P."/>
            <person name="Vandamme P."/>
            <person name="Eisen J.A."/>
            <person name="Garrity G."/>
            <person name="Hugenholtz P."/>
            <person name="Kyrpides N.C."/>
        </authorList>
    </citation>
    <scope>NUCLEOTIDE SEQUENCE [LARGE SCALE GENOMIC DNA]</scope>
    <source>
        <strain evidence="4 5">VKM Ac-2541</strain>
    </source>
</reference>
<dbReference type="GO" id="GO:0016747">
    <property type="term" value="F:acyltransferase activity, transferring groups other than amino-acyl groups"/>
    <property type="evidence" value="ECO:0007669"/>
    <property type="project" value="InterPro"/>
</dbReference>
<protein>
    <submittedName>
        <fullName evidence="4">Peptidoglycan/LPS O-acetylase OafA/YrhL</fullName>
    </submittedName>
</protein>
<dbReference type="AlphaFoldDB" id="A0A4R2ILY4"/>
<name>A0A4R2ILY4_9ACTN</name>
<gene>
    <name evidence="4" type="ORF">EV646_10774</name>
</gene>
<keyword evidence="2" id="KW-1133">Transmembrane helix</keyword>
<keyword evidence="5" id="KW-1185">Reference proteome</keyword>
<feature type="domain" description="Acyltransferase 3" evidence="3">
    <location>
        <begin position="9"/>
        <end position="322"/>
    </location>
</feature>
<feature type="transmembrane region" description="Helical" evidence="2">
    <location>
        <begin position="131"/>
        <end position="150"/>
    </location>
</feature>
<evidence type="ECO:0000259" key="3">
    <source>
        <dbReference type="Pfam" id="PF01757"/>
    </source>
</evidence>
<dbReference type="PANTHER" id="PTHR23028">
    <property type="entry name" value="ACETYLTRANSFERASE"/>
    <property type="match status" value="1"/>
</dbReference>
<evidence type="ECO:0000313" key="5">
    <source>
        <dbReference type="Proteomes" id="UP000295573"/>
    </source>
</evidence>
<sequence>MVRPPRRLSWDVVRVLAVAAVVFHHTTFQGPVLHPELGEPLYSYPMQVGASTLLVISAYFICVTIRKGSTGLWWWSRVSRLLPPYAVAVLFTFAILVLFRPAEWGQPTTRDLWANLLLTASFDPSVSLIDGSYWTLPLQLMAFTFAALLWPAGVGVGRRIKVLLWAMIVVPVILQWNDRILHSPLWIQMAWNGLGLHRLQLFAIGIGIWLWAQRRIGLPHLALLLVATMYAQFAHTADLHSSVGFGLLTAVVVLATRGPDWLVFTPVRRQIQFLAKISFGVYLMNQEGGYVIAYWLMKLGVGRLGQIMGTVAAVVVLAWLLTKYVEQPAYKFLTTTGARWLARIRRPLRRRRRREILDIGYPPANTRFRVIEIGEVSDGPAEGEQPAGVRRARQPGRAADAPVRDLHVAAGPR</sequence>
<organism evidence="4 5">
    <name type="scientific">Kribbella antiqua</name>
    <dbReference type="NCBI Taxonomy" id="2512217"/>
    <lineage>
        <taxon>Bacteria</taxon>
        <taxon>Bacillati</taxon>
        <taxon>Actinomycetota</taxon>
        <taxon>Actinomycetes</taxon>
        <taxon>Propionibacteriales</taxon>
        <taxon>Kribbellaceae</taxon>
        <taxon>Kribbella</taxon>
    </lineage>
</organism>
<dbReference type="InterPro" id="IPR050879">
    <property type="entry name" value="Acyltransferase_3"/>
</dbReference>
<dbReference type="Pfam" id="PF01757">
    <property type="entry name" value="Acyl_transf_3"/>
    <property type="match status" value="1"/>
</dbReference>
<dbReference type="EMBL" id="SLWR01000007">
    <property type="protein sequence ID" value="TCO46053.1"/>
    <property type="molecule type" value="Genomic_DNA"/>
</dbReference>
<proteinExistence type="predicted"/>
<feature type="transmembrane region" description="Helical" evidence="2">
    <location>
        <begin position="189"/>
        <end position="211"/>
    </location>
</feature>
<feature type="transmembrane region" description="Helical" evidence="2">
    <location>
        <begin position="44"/>
        <end position="65"/>
    </location>
</feature>
<evidence type="ECO:0000256" key="2">
    <source>
        <dbReference type="SAM" id="Phobius"/>
    </source>
</evidence>
<feature type="transmembrane region" description="Helical" evidence="2">
    <location>
        <begin position="85"/>
        <end position="102"/>
    </location>
</feature>
<dbReference type="Proteomes" id="UP000295573">
    <property type="component" value="Unassembled WGS sequence"/>
</dbReference>
<evidence type="ECO:0000256" key="1">
    <source>
        <dbReference type="SAM" id="MobiDB-lite"/>
    </source>
</evidence>
<evidence type="ECO:0000313" key="4">
    <source>
        <dbReference type="EMBL" id="TCO46053.1"/>
    </source>
</evidence>
<dbReference type="GO" id="GO:0016020">
    <property type="term" value="C:membrane"/>
    <property type="evidence" value="ECO:0007669"/>
    <property type="project" value="TreeGrafter"/>
</dbReference>
<feature type="region of interest" description="Disordered" evidence="1">
    <location>
        <begin position="377"/>
        <end position="413"/>
    </location>
</feature>
<comment type="caution">
    <text evidence="4">The sequence shown here is derived from an EMBL/GenBank/DDBJ whole genome shotgun (WGS) entry which is preliminary data.</text>
</comment>
<feature type="transmembrane region" description="Helical" evidence="2">
    <location>
        <begin position="239"/>
        <end position="256"/>
    </location>
</feature>
<feature type="transmembrane region" description="Helical" evidence="2">
    <location>
        <begin position="277"/>
        <end position="297"/>
    </location>
</feature>